<dbReference type="InterPro" id="IPR039420">
    <property type="entry name" value="WalR-like"/>
</dbReference>
<evidence type="ECO:0000313" key="4">
    <source>
        <dbReference type="Proteomes" id="UP001331561"/>
    </source>
</evidence>
<gene>
    <name evidence="3" type="ORF">VVD49_17960</name>
</gene>
<dbReference type="PROSITE" id="PS00622">
    <property type="entry name" value="HTH_LUXR_1"/>
    <property type="match status" value="1"/>
</dbReference>
<dbReference type="Gene3D" id="3.40.50.2300">
    <property type="match status" value="1"/>
</dbReference>
<dbReference type="InterPro" id="IPR000792">
    <property type="entry name" value="Tscrpt_reg_LuxR_C"/>
</dbReference>
<feature type="domain" description="HTH luxR-type" evidence="2">
    <location>
        <begin position="159"/>
        <end position="224"/>
    </location>
</feature>
<dbReference type="SMART" id="SM00421">
    <property type="entry name" value="HTH_LUXR"/>
    <property type="match status" value="1"/>
</dbReference>
<dbReference type="CDD" id="cd06170">
    <property type="entry name" value="LuxR_C_like"/>
    <property type="match status" value="1"/>
</dbReference>
<evidence type="ECO:0000256" key="1">
    <source>
        <dbReference type="ARBA" id="ARBA00023125"/>
    </source>
</evidence>
<keyword evidence="1" id="KW-0238">DNA-binding</keyword>
<comment type="caution">
    <text evidence="3">The sequence shown here is derived from an EMBL/GenBank/DDBJ whole genome shotgun (WGS) entry which is preliminary data.</text>
</comment>
<sequence>MMRRLDSPALHILTADDTVFHRIREMEHSDEQGRPAGDWPWRAQRLQRPIELDNLPVGSLVMIDNAHPQRPDWADARWRVWAGHLSIIVMSSEPQDAEGIAAMDAGASGYCHAFANAAILKQVVEVVSSGELWVGRSLLTRLLKGVDRGLAQHKPPSIAPHWQDKLTEREAEVARMAAQGASNIGIAEVLGITERTVKAHLTSIFDKLDVADRLQLALKVHGVK</sequence>
<dbReference type="RefSeq" id="WP_327600587.1">
    <property type="nucleotide sequence ID" value="NZ_JAYXHS010000003.1"/>
</dbReference>
<proteinExistence type="predicted"/>
<evidence type="ECO:0000259" key="2">
    <source>
        <dbReference type="PROSITE" id="PS50043"/>
    </source>
</evidence>
<accession>A0ABU6K743</accession>
<dbReference type="PANTHER" id="PTHR43214:SF37">
    <property type="entry name" value="TRANSCRIPTIONAL REGULATORY PROTEIN YDFI"/>
    <property type="match status" value="1"/>
</dbReference>
<protein>
    <submittedName>
        <fullName evidence="3">Response regulator transcription factor</fullName>
    </submittedName>
</protein>
<evidence type="ECO:0000313" key="3">
    <source>
        <dbReference type="EMBL" id="MEC5387623.1"/>
    </source>
</evidence>
<dbReference type="PROSITE" id="PS50043">
    <property type="entry name" value="HTH_LUXR_2"/>
    <property type="match status" value="1"/>
</dbReference>
<dbReference type="PRINTS" id="PR00038">
    <property type="entry name" value="HTHLUXR"/>
</dbReference>
<keyword evidence="4" id="KW-1185">Reference proteome</keyword>
<name>A0ABU6K743_9RHOO</name>
<dbReference type="Proteomes" id="UP001331561">
    <property type="component" value="Unassembled WGS sequence"/>
</dbReference>
<organism evidence="3 4">
    <name type="scientific">Uliginosibacterium silvisoli</name>
    <dbReference type="NCBI Taxonomy" id="3114758"/>
    <lineage>
        <taxon>Bacteria</taxon>
        <taxon>Pseudomonadati</taxon>
        <taxon>Pseudomonadota</taxon>
        <taxon>Betaproteobacteria</taxon>
        <taxon>Rhodocyclales</taxon>
        <taxon>Zoogloeaceae</taxon>
        <taxon>Uliginosibacterium</taxon>
    </lineage>
</organism>
<dbReference type="SUPFAM" id="SSF46894">
    <property type="entry name" value="C-terminal effector domain of the bipartite response regulators"/>
    <property type="match status" value="1"/>
</dbReference>
<dbReference type="Pfam" id="PF00196">
    <property type="entry name" value="GerE"/>
    <property type="match status" value="1"/>
</dbReference>
<dbReference type="EMBL" id="JAYXHS010000003">
    <property type="protein sequence ID" value="MEC5387623.1"/>
    <property type="molecule type" value="Genomic_DNA"/>
</dbReference>
<dbReference type="PANTHER" id="PTHR43214">
    <property type="entry name" value="TWO-COMPONENT RESPONSE REGULATOR"/>
    <property type="match status" value="1"/>
</dbReference>
<reference evidence="3 4" key="1">
    <citation type="submission" date="2024-01" db="EMBL/GenBank/DDBJ databases">
        <title>Uliginosibacterium soil sp. nov.</title>
        <authorList>
            <person name="Lv Y."/>
        </authorList>
    </citation>
    <scope>NUCLEOTIDE SEQUENCE [LARGE SCALE GENOMIC DNA]</scope>
    <source>
        <strain evidence="3 4">H3</strain>
    </source>
</reference>
<dbReference type="InterPro" id="IPR016032">
    <property type="entry name" value="Sig_transdc_resp-reg_C-effctor"/>
</dbReference>